<reference evidence="5" key="1">
    <citation type="submission" date="2023-01" db="EMBL/GenBank/DDBJ databases">
        <title>Complete genome sequence of Planctobacterium marinum strain Dej080120_11.</title>
        <authorList>
            <person name="Ueki S."/>
            <person name="Maruyama F."/>
        </authorList>
    </citation>
    <scope>NUCLEOTIDE SEQUENCE</scope>
    <source>
        <strain evidence="5">Dej080120_11</strain>
    </source>
</reference>
<evidence type="ECO:0000256" key="1">
    <source>
        <dbReference type="ARBA" id="ARBA00011046"/>
    </source>
</evidence>
<dbReference type="EMBL" id="AP027272">
    <property type="protein sequence ID" value="BDX04722.1"/>
    <property type="molecule type" value="Genomic_DNA"/>
</dbReference>
<accession>A0AA48HLL4</accession>
<organism evidence="5 6">
    <name type="scientific">Planctobacterium marinum</name>
    <dbReference type="NCBI Taxonomy" id="1631968"/>
    <lineage>
        <taxon>Bacteria</taxon>
        <taxon>Pseudomonadati</taxon>
        <taxon>Pseudomonadota</taxon>
        <taxon>Gammaproteobacteria</taxon>
        <taxon>Alteromonadales</taxon>
        <taxon>Alteromonadaceae</taxon>
        <taxon>Planctobacterium</taxon>
    </lineage>
</organism>
<keyword evidence="4" id="KW-0804">Transcription</keyword>
<protein>
    <submittedName>
        <fullName evidence="5">BlaI family transcriptional regulator</fullName>
    </submittedName>
</protein>
<evidence type="ECO:0000256" key="3">
    <source>
        <dbReference type="ARBA" id="ARBA00023125"/>
    </source>
</evidence>
<dbReference type="InterPro" id="IPR036388">
    <property type="entry name" value="WH-like_DNA-bd_sf"/>
</dbReference>
<dbReference type="Gene3D" id="1.10.4040.10">
    <property type="entry name" value="Penicillinase repressor domain"/>
    <property type="match status" value="1"/>
</dbReference>
<dbReference type="GO" id="GO:0003677">
    <property type="term" value="F:DNA binding"/>
    <property type="evidence" value="ECO:0007669"/>
    <property type="project" value="UniProtKB-KW"/>
</dbReference>
<gene>
    <name evidence="5" type="ORF">MACH26_02430</name>
</gene>
<proteinExistence type="inferred from homology"/>
<dbReference type="Proteomes" id="UP001333710">
    <property type="component" value="Chromosome"/>
</dbReference>
<dbReference type="Pfam" id="PF03965">
    <property type="entry name" value="Penicillinase_R"/>
    <property type="match status" value="1"/>
</dbReference>
<dbReference type="Gene3D" id="1.10.10.10">
    <property type="entry name" value="Winged helix-like DNA-binding domain superfamily/Winged helix DNA-binding domain"/>
    <property type="match status" value="1"/>
</dbReference>
<dbReference type="InterPro" id="IPR036390">
    <property type="entry name" value="WH_DNA-bd_sf"/>
</dbReference>
<dbReference type="InterPro" id="IPR005650">
    <property type="entry name" value="BlaI_family"/>
</dbReference>
<evidence type="ECO:0000256" key="4">
    <source>
        <dbReference type="ARBA" id="ARBA00023163"/>
    </source>
</evidence>
<evidence type="ECO:0000313" key="5">
    <source>
        <dbReference type="EMBL" id="BDX04722.1"/>
    </source>
</evidence>
<dbReference type="RefSeq" id="WP_338290543.1">
    <property type="nucleotide sequence ID" value="NZ_AP027272.1"/>
</dbReference>
<dbReference type="AlphaFoldDB" id="A0AA48HLL4"/>
<dbReference type="GO" id="GO:0045892">
    <property type="term" value="P:negative regulation of DNA-templated transcription"/>
    <property type="evidence" value="ECO:0007669"/>
    <property type="project" value="InterPro"/>
</dbReference>
<sequence length="123" mass="14254">MDISKTELEIMQVLWKSHPLCAQDVISELNKQKAWHEKTAKTLLNRLVKKQAISFTKEGKRYLYSPLIAEKDYQQKESASFISRLFKGRVSPLVAGFAKQETLSEQDVEELKAIIADWEKNRD</sequence>
<name>A0AA48HLL4_9ALTE</name>
<keyword evidence="6" id="KW-1185">Reference proteome</keyword>
<evidence type="ECO:0000313" key="6">
    <source>
        <dbReference type="Proteomes" id="UP001333710"/>
    </source>
</evidence>
<dbReference type="PIRSF" id="PIRSF019455">
    <property type="entry name" value="CopR_AtkY"/>
    <property type="match status" value="1"/>
</dbReference>
<keyword evidence="3" id="KW-0238">DNA-binding</keyword>
<evidence type="ECO:0000256" key="2">
    <source>
        <dbReference type="ARBA" id="ARBA00023015"/>
    </source>
</evidence>
<comment type="similarity">
    <text evidence="1">Belongs to the BlaI transcriptional regulatory family.</text>
</comment>
<dbReference type="KEGG" id="pmaw:MACH26_02430"/>
<keyword evidence="2" id="KW-0805">Transcription regulation</keyword>
<dbReference type="SUPFAM" id="SSF46785">
    <property type="entry name" value="Winged helix' DNA-binding domain"/>
    <property type="match status" value="1"/>
</dbReference>